<accession>A0A8J8KD89</accession>
<comment type="caution">
    <text evidence="1">The sequence shown here is derived from an EMBL/GenBank/DDBJ whole genome shotgun (WGS) entry which is preliminary data.</text>
</comment>
<dbReference type="EMBL" id="JABTTE010000050">
    <property type="protein sequence ID" value="NSL53362.1"/>
    <property type="molecule type" value="Genomic_DNA"/>
</dbReference>
<name>A0A8J8KD89_9BACI</name>
<dbReference type="AlphaFoldDB" id="A0A8J8KD89"/>
<organism evidence="1 2">
    <name type="scientific">Calidifontibacillus erzurumensis</name>
    <dbReference type="NCBI Taxonomy" id="2741433"/>
    <lineage>
        <taxon>Bacteria</taxon>
        <taxon>Bacillati</taxon>
        <taxon>Bacillota</taxon>
        <taxon>Bacilli</taxon>
        <taxon>Bacillales</taxon>
        <taxon>Bacillaceae</taxon>
        <taxon>Calidifontibacillus/Schinkia group</taxon>
        <taxon>Calidifontibacillus</taxon>
    </lineage>
</organism>
<evidence type="ECO:0000313" key="2">
    <source>
        <dbReference type="Proteomes" id="UP000625804"/>
    </source>
</evidence>
<dbReference type="Proteomes" id="UP000625804">
    <property type="component" value="Unassembled WGS sequence"/>
</dbReference>
<protein>
    <submittedName>
        <fullName evidence="1">Uncharacterized protein</fullName>
    </submittedName>
</protein>
<sequence>MPFYSASQRPYNVLNQYNLNKLKLEMNNCKMNNMHKRINKIEIPSYIQTNTEFIDYISYVNTFKAIFEEFSNVNDGEEFGCLIKENNIAWVEKDAQGRYRYFTKTV</sequence>
<reference evidence="1" key="1">
    <citation type="submission" date="2020-06" db="EMBL/GenBank/DDBJ databases">
        <title>A novel thermopfilic bacterium from Erzurum, Turkey.</title>
        <authorList>
            <person name="Adiguzel A."/>
            <person name="Ay H."/>
            <person name="Baltaci M.O."/>
        </authorList>
    </citation>
    <scope>NUCLEOTIDE SEQUENCE</scope>
    <source>
        <strain evidence="1">P2</strain>
    </source>
</reference>
<feature type="non-terminal residue" evidence="1">
    <location>
        <position position="106"/>
    </location>
</feature>
<keyword evidence="2" id="KW-1185">Reference proteome</keyword>
<proteinExistence type="predicted"/>
<evidence type="ECO:0000313" key="1">
    <source>
        <dbReference type="EMBL" id="NSL53362.1"/>
    </source>
</evidence>
<dbReference type="RefSeq" id="WP_173732622.1">
    <property type="nucleotide sequence ID" value="NZ_JABTTE010000050.1"/>
</dbReference>
<gene>
    <name evidence="1" type="ORF">HR057_16715</name>
</gene>